<comment type="function">
    <text evidence="5 6">Responsible for the release of ribosomes from messenger RNA at the termination of protein biosynthesis. May increase the efficiency of translation by recycling ribosomes from one round of translation to another.</text>
</comment>
<dbReference type="AlphaFoldDB" id="A0A098Q4C3"/>
<sequence length="185" mass="20336">MLTQIKQDAQTRMTKSIDALRHSLTAIRTGRASPALLEGIKVKAYGADTPLNQVASISVSEGRSLVISLFDKGMIKDVEKAIYASDLGLTPTVVGTVIRLNLPPLTEERRKELSKSVHGEGEDSKVAIRNIRRDANQQVKDLLKDKAVTEDEARSAEDDIQKLTDKAIKDVDEVVKGKEQELMTV</sequence>
<evidence type="ECO:0000313" key="8">
    <source>
        <dbReference type="Proteomes" id="UP000028012"/>
    </source>
</evidence>
<dbReference type="Gene3D" id="3.30.1360.40">
    <property type="match status" value="1"/>
</dbReference>
<evidence type="ECO:0000256" key="3">
    <source>
        <dbReference type="ARBA" id="ARBA00022490"/>
    </source>
</evidence>
<dbReference type="NCBIfam" id="TIGR00496">
    <property type="entry name" value="frr"/>
    <property type="match status" value="1"/>
</dbReference>
<dbReference type="GO" id="GO:0002184">
    <property type="term" value="P:cytoplasmic translational termination"/>
    <property type="evidence" value="ECO:0007669"/>
    <property type="project" value="TreeGrafter"/>
</dbReference>
<dbReference type="FunFam" id="1.10.132.20:FF:000001">
    <property type="entry name" value="Ribosome-recycling factor"/>
    <property type="match status" value="1"/>
</dbReference>
<dbReference type="GO" id="GO:0005829">
    <property type="term" value="C:cytosol"/>
    <property type="evidence" value="ECO:0007669"/>
    <property type="project" value="GOC"/>
</dbReference>
<evidence type="ECO:0000313" key="7">
    <source>
        <dbReference type="EMBL" id="KGE52782.1"/>
    </source>
</evidence>
<dbReference type="RefSeq" id="WP_042821767.1">
    <property type="nucleotide sequence ID" value="NZ_CP053649.1"/>
</dbReference>
<dbReference type="PANTHER" id="PTHR20982:SF3">
    <property type="entry name" value="MITOCHONDRIAL RIBOSOME RECYCLING FACTOR PSEUDO 1"/>
    <property type="match status" value="1"/>
</dbReference>
<dbReference type="SUPFAM" id="SSF55194">
    <property type="entry name" value="Ribosome recycling factor, RRF"/>
    <property type="match status" value="1"/>
</dbReference>
<dbReference type="InterPro" id="IPR002661">
    <property type="entry name" value="Ribosome_recyc_fac"/>
</dbReference>
<reference evidence="7 8" key="1">
    <citation type="submission" date="2014-09" db="EMBL/GenBank/DDBJ databases">
        <title>A draft genome sequence for Xanthomonas axonopodis pv. vasculorum NCPPB 900.</title>
        <authorList>
            <person name="Harrison J."/>
            <person name="Studholme D.J."/>
        </authorList>
    </citation>
    <scope>NUCLEOTIDE SEQUENCE [LARGE SCALE GENOMIC DNA]</scope>
    <source>
        <strain evidence="7 8">NCPPB 900</strain>
    </source>
</reference>
<name>A0A098Q4C3_9XANT</name>
<organism evidence="7 8">
    <name type="scientific">Xanthomonas axonopodis pv. vasculorum</name>
    <dbReference type="NCBI Taxonomy" id="325777"/>
    <lineage>
        <taxon>Bacteria</taxon>
        <taxon>Pseudomonadati</taxon>
        <taxon>Pseudomonadota</taxon>
        <taxon>Gammaproteobacteria</taxon>
        <taxon>Lysobacterales</taxon>
        <taxon>Lysobacteraceae</taxon>
        <taxon>Xanthomonas</taxon>
    </lineage>
</organism>
<dbReference type="Gene3D" id="1.10.132.20">
    <property type="entry name" value="Ribosome-recycling factor"/>
    <property type="match status" value="1"/>
</dbReference>
<dbReference type="Proteomes" id="UP000028012">
    <property type="component" value="Unassembled WGS sequence"/>
</dbReference>
<dbReference type="HOGENOM" id="CLU_073981_2_0_6"/>
<dbReference type="Pfam" id="PF01765">
    <property type="entry name" value="RRF"/>
    <property type="match status" value="1"/>
</dbReference>
<comment type="caution">
    <text evidence="7">The sequence shown here is derived from an EMBL/GenBank/DDBJ whole genome shotgun (WGS) entry which is preliminary data.</text>
</comment>
<dbReference type="GeneID" id="58002534"/>
<evidence type="ECO:0000256" key="4">
    <source>
        <dbReference type="ARBA" id="ARBA00022917"/>
    </source>
</evidence>
<protein>
    <recommendedName>
        <fullName evidence="6">Ribosome-recycling factor</fullName>
        <shortName evidence="6">RRF</shortName>
    </recommendedName>
    <alternativeName>
        <fullName evidence="6">Ribosome-releasing factor</fullName>
    </alternativeName>
</protein>
<dbReference type="CDD" id="cd00520">
    <property type="entry name" value="RRF"/>
    <property type="match status" value="1"/>
</dbReference>
<keyword evidence="4 6" id="KW-0648">Protein biosynthesis</keyword>
<keyword evidence="3 6" id="KW-0963">Cytoplasm</keyword>
<dbReference type="PANTHER" id="PTHR20982">
    <property type="entry name" value="RIBOSOME RECYCLING FACTOR"/>
    <property type="match status" value="1"/>
</dbReference>
<dbReference type="InterPro" id="IPR023584">
    <property type="entry name" value="Ribosome_recyc_fac_dom"/>
</dbReference>
<dbReference type="eggNOG" id="COG0233">
    <property type="taxonomic scope" value="Bacteria"/>
</dbReference>
<dbReference type="FunFam" id="3.30.1360.40:FF:000001">
    <property type="entry name" value="Ribosome-recycling factor"/>
    <property type="match status" value="1"/>
</dbReference>
<comment type="similarity">
    <text evidence="2 6">Belongs to the RRF family.</text>
</comment>
<dbReference type="HAMAP" id="MF_00040">
    <property type="entry name" value="RRF"/>
    <property type="match status" value="1"/>
</dbReference>
<proteinExistence type="inferred from homology"/>
<dbReference type="GO" id="GO:0043023">
    <property type="term" value="F:ribosomal large subunit binding"/>
    <property type="evidence" value="ECO:0007669"/>
    <property type="project" value="TreeGrafter"/>
</dbReference>
<accession>A0A098Q4C3</accession>
<dbReference type="InterPro" id="IPR036191">
    <property type="entry name" value="RRF_sf"/>
</dbReference>
<evidence type="ECO:0000256" key="5">
    <source>
        <dbReference type="ARBA" id="ARBA00025050"/>
    </source>
</evidence>
<evidence type="ECO:0000256" key="2">
    <source>
        <dbReference type="ARBA" id="ARBA00005912"/>
    </source>
</evidence>
<dbReference type="EMBL" id="JPHD02000054">
    <property type="protein sequence ID" value="KGE52782.1"/>
    <property type="molecule type" value="Genomic_DNA"/>
</dbReference>
<dbReference type="STRING" id="325777.GW15_0206300"/>
<comment type="subcellular location">
    <subcellularLocation>
        <location evidence="1 6">Cytoplasm</location>
    </subcellularLocation>
</comment>
<evidence type="ECO:0000256" key="6">
    <source>
        <dbReference type="HAMAP-Rule" id="MF_00040"/>
    </source>
</evidence>
<gene>
    <name evidence="6 7" type="primary">frr</name>
    <name evidence="7" type="ORF">GW15_0206300</name>
</gene>
<evidence type="ECO:0000256" key="1">
    <source>
        <dbReference type="ARBA" id="ARBA00004496"/>
    </source>
</evidence>